<feature type="compositionally biased region" description="Low complexity" evidence="1">
    <location>
        <begin position="115"/>
        <end position="152"/>
    </location>
</feature>
<evidence type="ECO:0000313" key="2">
    <source>
        <dbReference type="EMBL" id="MDM7889275.1"/>
    </source>
</evidence>
<protein>
    <recommendedName>
        <fullName evidence="4">Pilus assembly protein PilO</fullName>
    </recommendedName>
</protein>
<dbReference type="Gene3D" id="3.30.70.60">
    <property type="match status" value="1"/>
</dbReference>
<name>A0ABT7TIB4_9MICO</name>
<gene>
    <name evidence="2" type="ORF">QUG98_12525</name>
</gene>
<dbReference type="RefSeq" id="WP_289470854.1">
    <property type="nucleotide sequence ID" value="NZ_JAUCMM010000009.1"/>
</dbReference>
<evidence type="ECO:0000256" key="1">
    <source>
        <dbReference type="SAM" id="MobiDB-lite"/>
    </source>
</evidence>
<comment type="caution">
    <text evidence="2">The sequence shown here is derived from an EMBL/GenBank/DDBJ whole genome shotgun (WGS) entry which is preliminary data.</text>
</comment>
<accession>A0ABT7TIB4</accession>
<reference evidence="2 3" key="1">
    <citation type="submission" date="2023-06" db="EMBL/GenBank/DDBJ databases">
        <authorList>
            <person name="Feng G."/>
            <person name="Li J."/>
            <person name="Zhu H."/>
        </authorList>
    </citation>
    <scope>NUCLEOTIDE SEQUENCE [LARGE SCALE GENOMIC DNA]</scope>
    <source>
        <strain evidence="2 3">RHCJP20</strain>
    </source>
</reference>
<dbReference type="EMBL" id="JAUCMM010000009">
    <property type="protein sequence ID" value="MDM7889275.1"/>
    <property type="molecule type" value="Genomic_DNA"/>
</dbReference>
<dbReference type="InterPro" id="IPR014717">
    <property type="entry name" value="Transl_elong_EF1B/ribsomal_bS6"/>
</dbReference>
<keyword evidence="3" id="KW-1185">Reference proteome</keyword>
<evidence type="ECO:0008006" key="4">
    <source>
        <dbReference type="Google" id="ProtNLM"/>
    </source>
</evidence>
<proteinExistence type="predicted"/>
<organism evidence="2 3">
    <name type="scientific">Curtobacterium subtropicum</name>
    <dbReference type="NCBI Taxonomy" id="3055138"/>
    <lineage>
        <taxon>Bacteria</taxon>
        <taxon>Bacillati</taxon>
        <taxon>Actinomycetota</taxon>
        <taxon>Actinomycetes</taxon>
        <taxon>Micrococcales</taxon>
        <taxon>Microbacteriaceae</taxon>
        <taxon>Curtobacterium</taxon>
    </lineage>
</organism>
<feature type="region of interest" description="Disordered" evidence="1">
    <location>
        <begin position="115"/>
        <end position="160"/>
    </location>
</feature>
<sequence length="258" mass="25849">MSRNKLMLMLASVAAVVVVVGAFFLGVQPQLDRATAASAEQASVEQTNRTTREELERLREQAETLPTMQSDLAALQASVPDSAAVAPFITELNATAEASGVKIASITVGDAMEYAPPASSSTDAGTATDAGTSTDAASASPSASPSPTATPSVPKSPGVTTNGSITATNFSVIPVSVSVDGEFSEALAFVKGVQSDPRLFLVDSISSSLAEASSSDAAAGSAAPTWTFSGTIYVFKDAASTQAEQAAAASSSSASTNG</sequence>
<evidence type="ECO:0000313" key="3">
    <source>
        <dbReference type="Proteomes" id="UP001235720"/>
    </source>
</evidence>
<dbReference type="Proteomes" id="UP001235720">
    <property type="component" value="Unassembled WGS sequence"/>
</dbReference>